<gene>
    <name evidence="4" type="ORF">P775_21555</name>
</gene>
<evidence type="ECO:0000256" key="1">
    <source>
        <dbReference type="ARBA" id="ARBA00001933"/>
    </source>
</evidence>
<dbReference type="RefSeq" id="WP_099912760.1">
    <property type="nucleotide sequence ID" value="NZ_AWWI01000141.1"/>
</dbReference>
<sequence>MNLTPNPSRLEPATVTAQAFPLPADIPFPLDDAAPVLALLNRCPAAQTTPLVDLPSLAADCGVAAIRVKDERARMNLGSFKALGAAHVIAHAAAAANPDNPIGALQGCTYVTASAGNHGMSVAAGAAVFGARAVVYLSDTVPDSFAQRLTAKGAEVIRAGQTYEASMQAAAQTAEAEGWTLLSDSSWEGYTEIPQRLMQGYLALMAEVADQLDAAPTHVFVQAGVGGLAAAVAAHVRATWGDAPRVIVVEPDAAPCIAQSLAKSVFTPVSGPVSEMGRLDCKEASMIALRGLARDADAVVTLSDAEVNGVLGKLAELGLATTPSGGASLAALMLSEPHRDALGLSKTSRVLVFVTEAE</sequence>
<reference evidence="4 5" key="1">
    <citation type="submission" date="2013-09" db="EMBL/GenBank/DDBJ databases">
        <title>Genome sequencing of Phaeobacter antarcticus sp. nov. SM1211.</title>
        <authorList>
            <person name="Zhang X.-Y."/>
            <person name="Liu C."/>
            <person name="Chen X.-L."/>
            <person name="Xie B.-B."/>
            <person name="Qin Q.-L."/>
            <person name="Rong J.-C."/>
            <person name="Zhang Y.-Z."/>
        </authorList>
    </citation>
    <scope>NUCLEOTIDE SEQUENCE [LARGE SCALE GENOMIC DNA]</scope>
    <source>
        <strain evidence="4 5">SM1211</strain>
    </source>
</reference>
<keyword evidence="5" id="KW-1185">Reference proteome</keyword>
<dbReference type="PANTHER" id="PTHR42937:SF1">
    <property type="entry name" value="DIAMINOPROPIONATE AMMONIA-LYASE"/>
    <property type="match status" value="1"/>
</dbReference>
<keyword evidence="2" id="KW-0663">Pyridoxal phosphate</keyword>
<evidence type="ECO:0000313" key="4">
    <source>
        <dbReference type="EMBL" id="PIL18010.1"/>
    </source>
</evidence>
<dbReference type="InterPro" id="IPR036052">
    <property type="entry name" value="TrpB-like_PALP_sf"/>
</dbReference>
<dbReference type="AlphaFoldDB" id="A0A2G8R8X3"/>
<protein>
    <recommendedName>
        <fullName evidence="3">Tryptophan synthase beta chain-like PALP domain-containing protein</fullName>
    </recommendedName>
</protein>
<dbReference type="SUPFAM" id="SSF53686">
    <property type="entry name" value="Tryptophan synthase beta subunit-like PLP-dependent enzymes"/>
    <property type="match status" value="1"/>
</dbReference>
<comment type="caution">
    <text evidence="4">The sequence shown here is derived from an EMBL/GenBank/DDBJ whole genome shotgun (WGS) entry which is preliminary data.</text>
</comment>
<dbReference type="Pfam" id="PF00291">
    <property type="entry name" value="PALP"/>
    <property type="match status" value="1"/>
</dbReference>
<organism evidence="4 5">
    <name type="scientific">Puniceibacterium antarcticum</name>
    <dbReference type="NCBI Taxonomy" id="1206336"/>
    <lineage>
        <taxon>Bacteria</taxon>
        <taxon>Pseudomonadati</taxon>
        <taxon>Pseudomonadota</taxon>
        <taxon>Alphaproteobacteria</taxon>
        <taxon>Rhodobacterales</taxon>
        <taxon>Paracoccaceae</taxon>
        <taxon>Puniceibacterium</taxon>
    </lineage>
</organism>
<proteinExistence type="predicted"/>
<evidence type="ECO:0000259" key="3">
    <source>
        <dbReference type="Pfam" id="PF00291"/>
    </source>
</evidence>
<feature type="domain" description="Tryptophan synthase beta chain-like PALP" evidence="3">
    <location>
        <begin position="47"/>
        <end position="355"/>
    </location>
</feature>
<comment type="cofactor">
    <cofactor evidence="1">
        <name>pyridoxal 5'-phosphate</name>
        <dbReference type="ChEBI" id="CHEBI:597326"/>
    </cofactor>
</comment>
<dbReference type="OrthoDB" id="34584at2"/>
<accession>A0A2G8R8X3</accession>
<evidence type="ECO:0000313" key="5">
    <source>
        <dbReference type="Proteomes" id="UP000231259"/>
    </source>
</evidence>
<name>A0A2G8R8X3_9RHOB</name>
<dbReference type="Gene3D" id="3.40.50.1100">
    <property type="match status" value="2"/>
</dbReference>
<dbReference type="Proteomes" id="UP000231259">
    <property type="component" value="Unassembled WGS sequence"/>
</dbReference>
<evidence type="ECO:0000256" key="2">
    <source>
        <dbReference type="ARBA" id="ARBA00022898"/>
    </source>
</evidence>
<dbReference type="InterPro" id="IPR001926">
    <property type="entry name" value="TrpB-like_PALP"/>
</dbReference>
<dbReference type="EMBL" id="AWWI01000141">
    <property type="protein sequence ID" value="PIL18010.1"/>
    <property type="molecule type" value="Genomic_DNA"/>
</dbReference>
<dbReference type="PANTHER" id="PTHR42937">
    <property type="match status" value="1"/>
</dbReference>